<dbReference type="Proteomes" id="UP000317043">
    <property type="component" value="Unassembled WGS sequence"/>
</dbReference>
<dbReference type="InParanoid" id="A0A543AY08"/>
<dbReference type="EMBL" id="VFOW01000001">
    <property type="protein sequence ID" value="TQL77457.1"/>
    <property type="molecule type" value="Genomic_DNA"/>
</dbReference>
<reference evidence="2 3" key="1">
    <citation type="submission" date="2019-06" db="EMBL/GenBank/DDBJ databases">
        <title>Sequencing the genomes of 1000 actinobacteria strains.</title>
        <authorList>
            <person name="Klenk H.-P."/>
        </authorList>
    </citation>
    <scope>NUCLEOTIDE SEQUENCE [LARGE SCALE GENOMIC DNA]</scope>
    <source>
        <strain evidence="2 3">DSM 45928</strain>
    </source>
</reference>
<evidence type="ECO:0000256" key="1">
    <source>
        <dbReference type="SAM" id="SignalP"/>
    </source>
</evidence>
<dbReference type="RefSeq" id="WP_142040368.1">
    <property type="nucleotide sequence ID" value="NZ_JBHTGS010000001.1"/>
</dbReference>
<name>A0A543AY08_9ACTN</name>
<accession>A0A543AY08</accession>
<dbReference type="AlphaFoldDB" id="A0A543AY08"/>
<keyword evidence="1" id="KW-0732">Signal</keyword>
<comment type="caution">
    <text evidence="2">The sequence shown here is derived from an EMBL/GenBank/DDBJ whole genome shotgun (WGS) entry which is preliminary data.</text>
</comment>
<keyword evidence="3" id="KW-1185">Reference proteome</keyword>
<protein>
    <recommendedName>
        <fullName evidence="4">DUF3558 domain-containing protein</fullName>
    </recommendedName>
</protein>
<organism evidence="2 3">
    <name type="scientific">Stackebrandtia endophytica</name>
    <dbReference type="NCBI Taxonomy" id="1496996"/>
    <lineage>
        <taxon>Bacteria</taxon>
        <taxon>Bacillati</taxon>
        <taxon>Actinomycetota</taxon>
        <taxon>Actinomycetes</taxon>
        <taxon>Glycomycetales</taxon>
        <taxon>Glycomycetaceae</taxon>
        <taxon>Stackebrandtia</taxon>
    </lineage>
</organism>
<feature type="chain" id="PRO_5039541496" description="DUF3558 domain-containing protein" evidence="1">
    <location>
        <begin position="24"/>
        <end position="207"/>
    </location>
</feature>
<evidence type="ECO:0000313" key="3">
    <source>
        <dbReference type="Proteomes" id="UP000317043"/>
    </source>
</evidence>
<dbReference type="PROSITE" id="PS51257">
    <property type="entry name" value="PROKAR_LIPOPROTEIN"/>
    <property type="match status" value="1"/>
</dbReference>
<sequence>MRTKSSPRIAVILLSVAIGVGLASCGTAEPEAQGTPTPTPEATGFGGYQYIDGLCDALDWDLSDLSEFEPSVTNDQDSYGENRGPSQVICRADYQDLTLVYQTKIAVTEEQSEELLNINWTASGKNCGSDVSGDYPEWDEAYLGFNEDVAQWDRTMCLRIRDENVAVVVFIGHGKIKPDPVAVDDWQSNTAAAAEDLANQTRELLRR</sequence>
<evidence type="ECO:0008006" key="4">
    <source>
        <dbReference type="Google" id="ProtNLM"/>
    </source>
</evidence>
<feature type="signal peptide" evidence="1">
    <location>
        <begin position="1"/>
        <end position="23"/>
    </location>
</feature>
<gene>
    <name evidence="2" type="ORF">FB566_3016</name>
</gene>
<evidence type="ECO:0000313" key="2">
    <source>
        <dbReference type="EMBL" id="TQL77457.1"/>
    </source>
</evidence>
<proteinExistence type="predicted"/>